<comment type="caution">
    <text evidence="1">The sequence shown here is derived from an EMBL/GenBank/DDBJ whole genome shotgun (WGS) entry which is preliminary data.</text>
</comment>
<proteinExistence type="predicted"/>
<dbReference type="EMBL" id="CAJFDH010000006">
    <property type="protein sequence ID" value="CAD5229086.1"/>
    <property type="molecule type" value="Genomic_DNA"/>
</dbReference>
<dbReference type="Proteomes" id="UP000614601">
    <property type="component" value="Unassembled WGS sequence"/>
</dbReference>
<sequence length="333" mass="38500">MSLQKIAGGSGIEDGMSVQIDETVYIFETKYEDQTEYHNGHRIIANGSRCQSFNTYKKEWSTISEVPAILEESQRGKLDELLFLHSGTLFLLLFNRFEGLSLHSLWRFETQNSRFTKHSDINHQIVAPGDENTYGSHLKLVEGNQFNIPAPYFIVKLTNLEYEFVVFHLEIAIGHTVSEILKRVKSLQPVINAMDPHPVSALYYQNNIYITVAERGCGLKWKTDQIIKFDINEKTLQPIDVSTELFVLALPRFDFYYPISNQWLHFGSTTKNENGNNTIFVLKDITRSPHWIKYELPLDDVNFTDHFLTTDTSNVVTVLRKDAVYQFDINYLQ</sequence>
<keyword evidence="2" id="KW-1185">Reference proteome</keyword>
<dbReference type="Proteomes" id="UP000783686">
    <property type="component" value="Unassembled WGS sequence"/>
</dbReference>
<evidence type="ECO:0000313" key="1">
    <source>
        <dbReference type="EMBL" id="CAD5229086.1"/>
    </source>
</evidence>
<dbReference type="AlphaFoldDB" id="A0A811LLG0"/>
<accession>A0A811LLG0</accession>
<protein>
    <submittedName>
        <fullName evidence="1">Uncharacterized protein</fullName>
    </submittedName>
</protein>
<dbReference type="EMBL" id="CAJFCW020000006">
    <property type="protein sequence ID" value="CAG9125729.1"/>
    <property type="molecule type" value="Genomic_DNA"/>
</dbReference>
<organism evidence="1 2">
    <name type="scientific">Bursaphelenchus okinawaensis</name>
    <dbReference type="NCBI Taxonomy" id="465554"/>
    <lineage>
        <taxon>Eukaryota</taxon>
        <taxon>Metazoa</taxon>
        <taxon>Ecdysozoa</taxon>
        <taxon>Nematoda</taxon>
        <taxon>Chromadorea</taxon>
        <taxon>Rhabditida</taxon>
        <taxon>Tylenchina</taxon>
        <taxon>Tylenchomorpha</taxon>
        <taxon>Aphelenchoidea</taxon>
        <taxon>Aphelenchoididae</taxon>
        <taxon>Bursaphelenchus</taxon>
    </lineage>
</organism>
<evidence type="ECO:0000313" key="2">
    <source>
        <dbReference type="Proteomes" id="UP000614601"/>
    </source>
</evidence>
<gene>
    <name evidence="1" type="ORF">BOKJ2_LOCUS13145</name>
</gene>
<name>A0A811LLG0_9BILA</name>
<dbReference type="OrthoDB" id="5842126at2759"/>
<reference evidence="1" key="1">
    <citation type="submission" date="2020-09" db="EMBL/GenBank/DDBJ databases">
        <authorList>
            <person name="Kikuchi T."/>
        </authorList>
    </citation>
    <scope>NUCLEOTIDE SEQUENCE</scope>
    <source>
        <strain evidence="1">SH1</strain>
    </source>
</reference>